<sequence>MLELSLKELKDLADDNEIDLSARGLTTVPKALPQVPRLTHVDLGSNRIAALPPSICTMTRLVRLELGSNLLGHLPDNIGALVHLEHFDLYNNEIEELPLSFANLCSLRWLDLKKNPLNPELLKAAGNCGNEKECRHAAVNVVSYMRVLSKMIQQEKVIERIHEVKGETKEPNHRNRKKQSRKDVHVPAKHNGKCDRSIIGGVSCAKVVFDKRKICTPPC</sequence>
<dbReference type="Proteomes" id="UP000267027">
    <property type="component" value="Unassembled WGS sequence"/>
</dbReference>
<dbReference type="InterPro" id="IPR050216">
    <property type="entry name" value="LRR_domain-containing"/>
</dbReference>
<dbReference type="Gene3D" id="3.80.10.10">
    <property type="entry name" value="Ribonuclease Inhibitor"/>
    <property type="match status" value="1"/>
</dbReference>
<dbReference type="InterPro" id="IPR003591">
    <property type="entry name" value="Leu-rich_rpt_typical-subtyp"/>
</dbReference>
<evidence type="ECO:0000313" key="5">
    <source>
        <dbReference type="Proteomes" id="UP000267027"/>
    </source>
</evidence>
<gene>
    <name evidence="4" type="ORF">ACOC_LOCUS12448</name>
</gene>
<dbReference type="GO" id="GO:0005737">
    <property type="term" value="C:cytoplasm"/>
    <property type="evidence" value="ECO:0007669"/>
    <property type="project" value="TreeGrafter"/>
</dbReference>
<dbReference type="PANTHER" id="PTHR48051:SF42">
    <property type="entry name" value="LEUCINE-RICH REPEAT-CONTAINING PROTEIN 18-LIKE"/>
    <property type="match status" value="1"/>
</dbReference>
<feature type="region of interest" description="Disordered" evidence="3">
    <location>
        <begin position="166"/>
        <end position="190"/>
    </location>
</feature>
<dbReference type="STRING" id="334426.A0A0R3Q0J4"/>
<evidence type="ECO:0000256" key="1">
    <source>
        <dbReference type="ARBA" id="ARBA00022614"/>
    </source>
</evidence>
<reference evidence="4 5" key="2">
    <citation type="submission" date="2018-11" db="EMBL/GenBank/DDBJ databases">
        <authorList>
            <consortium name="Pathogen Informatics"/>
        </authorList>
    </citation>
    <scope>NUCLEOTIDE SEQUENCE [LARGE SCALE GENOMIC DNA]</scope>
    <source>
        <strain evidence="4 5">Costa Rica</strain>
    </source>
</reference>
<protein>
    <submittedName>
        <fullName evidence="6">Leucine Rich repeat-containing domain protein</fullName>
    </submittedName>
</protein>
<feature type="compositionally biased region" description="Basic and acidic residues" evidence="3">
    <location>
        <begin position="181"/>
        <end position="190"/>
    </location>
</feature>
<keyword evidence="2" id="KW-0677">Repeat</keyword>
<dbReference type="AlphaFoldDB" id="A0A0R3Q0J4"/>
<dbReference type="SUPFAM" id="SSF52058">
    <property type="entry name" value="L domain-like"/>
    <property type="match status" value="1"/>
</dbReference>
<dbReference type="InterPro" id="IPR001611">
    <property type="entry name" value="Leu-rich_rpt"/>
</dbReference>
<evidence type="ECO:0000256" key="2">
    <source>
        <dbReference type="ARBA" id="ARBA00022737"/>
    </source>
</evidence>
<keyword evidence="1" id="KW-0433">Leucine-rich repeat</keyword>
<name>A0A0R3Q0J4_ANGCS</name>
<reference evidence="6" key="1">
    <citation type="submission" date="2017-02" db="UniProtKB">
        <authorList>
            <consortium name="WormBaseParasite"/>
        </authorList>
    </citation>
    <scope>IDENTIFICATION</scope>
</reference>
<evidence type="ECO:0000313" key="6">
    <source>
        <dbReference type="WBParaSite" id="ACOC_0001244701-mRNA-1"/>
    </source>
</evidence>
<accession>A0A0R3Q0J4</accession>
<evidence type="ECO:0000256" key="3">
    <source>
        <dbReference type="SAM" id="MobiDB-lite"/>
    </source>
</evidence>
<proteinExistence type="predicted"/>
<evidence type="ECO:0000313" key="4">
    <source>
        <dbReference type="EMBL" id="VDM64033.1"/>
    </source>
</evidence>
<organism evidence="6">
    <name type="scientific">Angiostrongylus costaricensis</name>
    <name type="common">Nematode worm</name>
    <dbReference type="NCBI Taxonomy" id="334426"/>
    <lineage>
        <taxon>Eukaryota</taxon>
        <taxon>Metazoa</taxon>
        <taxon>Ecdysozoa</taxon>
        <taxon>Nematoda</taxon>
        <taxon>Chromadorea</taxon>
        <taxon>Rhabditida</taxon>
        <taxon>Rhabditina</taxon>
        <taxon>Rhabditomorpha</taxon>
        <taxon>Strongyloidea</taxon>
        <taxon>Metastrongylidae</taxon>
        <taxon>Angiostrongylus</taxon>
    </lineage>
</organism>
<dbReference type="Pfam" id="PF13855">
    <property type="entry name" value="LRR_8"/>
    <property type="match status" value="1"/>
</dbReference>
<dbReference type="OrthoDB" id="1394818at2759"/>
<dbReference type="WBParaSite" id="ACOC_0001244701-mRNA-1">
    <property type="protein sequence ID" value="ACOC_0001244701-mRNA-1"/>
    <property type="gene ID" value="ACOC_0001244701"/>
</dbReference>
<dbReference type="PANTHER" id="PTHR48051">
    <property type="match status" value="1"/>
</dbReference>
<keyword evidence="5" id="KW-1185">Reference proteome</keyword>
<dbReference type="OMA" id="CASVNTI"/>
<dbReference type="InterPro" id="IPR032675">
    <property type="entry name" value="LRR_dom_sf"/>
</dbReference>
<dbReference type="SMART" id="SM00369">
    <property type="entry name" value="LRR_TYP"/>
    <property type="match status" value="4"/>
</dbReference>
<dbReference type="EMBL" id="UYYA01005044">
    <property type="protein sequence ID" value="VDM64033.1"/>
    <property type="molecule type" value="Genomic_DNA"/>
</dbReference>